<dbReference type="RefSeq" id="WP_381812351.1">
    <property type="nucleotide sequence ID" value="NZ_JBHYTS010000002.1"/>
</dbReference>
<name>A0ABW6GXX9_9ACTN</name>
<gene>
    <name evidence="2" type="ORF">ACFW88_01475</name>
</gene>
<organism evidence="2 3">
    <name type="scientific">Streptomyces anandii</name>
    <dbReference type="NCBI Taxonomy" id="285454"/>
    <lineage>
        <taxon>Bacteria</taxon>
        <taxon>Bacillati</taxon>
        <taxon>Actinomycetota</taxon>
        <taxon>Actinomycetes</taxon>
        <taxon>Kitasatosporales</taxon>
        <taxon>Streptomycetaceae</taxon>
        <taxon>Streptomyces</taxon>
    </lineage>
</organism>
<evidence type="ECO:0008006" key="4">
    <source>
        <dbReference type="Google" id="ProtNLM"/>
    </source>
</evidence>
<protein>
    <recommendedName>
        <fullName evidence="4">Small hydrophobic membrane protein</fullName>
    </recommendedName>
</protein>
<sequence>MLFLVAALLLLGVVLGSVAYLPWPVTLVLATVVVVWLALFTVRERRRRARAGRA</sequence>
<evidence type="ECO:0000313" key="3">
    <source>
        <dbReference type="Proteomes" id="UP001599756"/>
    </source>
</evidence>
<keyword evidence="1" id="KW-0812">Transmembrane</keyword>
<keyword evidence="3" id="KW-1185">Reference proteome</keyword>
<keyword evidence="1" id="KW-0472">Membrane</keyword>
<dbReference type="Proteomes" id="UP001599756">
    <property type="component" value="Unassembled WGS sequence"/>
</dbReference>
<feature type="transmembrane region" description="Helical" evidence="1">
    <location>
        <begin position="26"/>
        <end position="43"/>
    </location>
</feature>
<accession>A0ABW6GXX9</accession>
<keyword evidence="1" id="KW-1133">Transmembrane helix</keyword>
<dbReference type="EMBL" id="JBHYTS010000002">
    <property type="protein sequence ID" value="MFE1749222.1"/>
    <property type="molecule type" value="Genomic_DNA"/>
</dbReference>
<proteinExistence type="predicted"/>
<reference evidence="2 3" key="1">
    <citation type="submission" date="2024-09" db="EMBL/GenBank/DDBJ databases">
        <title>The Natural Products Discovery Center: Release of the First 8490 Sequenced Strains for Exploring Actinobacteria Biosynthetic Diversity.</title>
        <authorList>
            <person name="Kalkreuter E."/>
            <person name="Kautsar S.A."/>
            <person name="Yang D."/>
            <person name="Bader C.D."/>
            <person name="Teijaro C.N."/>
            <person name="Fluegel L."/>
            <person name="Davis C.M."/>
            <person name="Simpson J.R."/>
            <person name="Lauterbach L."/>
            <person name="Steele A.D."/>
            <person name="Gui C."/>
            <person name="Meng S."/>
            <person name="Li G."/>
            <person name="Viehrig K."/>
            <person name="Ye F."/>
            <person name="Su P."/>
            <person name="Kiefer A.F."/>
            <person name="Nichols A."/>
            <person name="Cepeda A.J."/>
            <person name="Yan W."/>
            <person name="Fan B."/>
            <person name="Jiang Y."/>
            <person name="Adhikari A."/>
            <person name="Zheng C.-J."/>
            <person name="Schuster L."/>
            <person name="Cowan T.M."/>
            <person name="Smanski M.J."/>
            <person name="Chevrette M.G."/>
            <person name="De Carvalho L.P.S."/>
            <person name="Shen B."/>
        </authorList>
    </citation>
    <scope>NUCLEOTIDE SEQUENCE [LARGE SCALE GENOMIC DNA]</scope>
    <source>
        <strain evidence="2 3">NPDC059500</strain>
    </source>
</reference>
<comment type="caution">
    <text evidence="2">The sequence shown here is derived from an EMBL/GenBank/DDBJ whole genome shotgun (WGS) entry which is preliminary data.</text>
</comment>
<evidence type="ECO:0000256" key="1">
    <source>
        <dbReference type="SAM" id="Phobius"/>
    </source>
</evidence>
<evidence type="ECO:0000313" key="2">
    <source>
        <dbReference type="EMBL" id="MFE1749222.1"/>
    </source>
</evidence>